<dbReference type="GO" id="GO:0000287">
    <property type="term" value="F:magnesium ion binding"/>
    <property type="evidence" value="ECO:0007669"/>
    <property type="project" value="TreeGrafter"/>
</dbReference>
<gene>
    <name evidence="17" type="primary">hpt</name>
    <name evidence="17" type="ORF">FO440_04720</name>
</gene>
<dbReference type="GO" id="GO:0032263">
    <property type="term" value="P:GMP salvage"/>
    <property type="evidence" value="ECO:0007669"/>
    <property type="project" value="TreeGrafter"/>
</dbReference>
<evidence type="ECO:0000313" key="17">
    <source>
        <dbReference type="EMBL" id="TSJ43497.1"/>
    </source>
</evidence>
<comment type="catalytic activity">
    <reaction evidence="13">
        <text>GMP + diphosphate = guanine + 5-phospho-alpha-D-ribose 1-diphosphate</text>
        <dbReference type="Rhea" id="RHEA:25424"/>
        <dbReference type="ChEBI" id="CHEBI:16235"/>
        <dbReference type="ChEBI" id="CHEBI:33019"/>
        <dbReference type="ChEBI" id="CHEBI:58017"/>
        <dbReference type="ChEBI" id="CHEBI:58115"/>
        <dbReference type="EC" id="2.4.2.8"/>
    </reaction>
    <physiologicalReaction direction="right-to-left" evidence="13">
        <dbReference type="Rhea" id="RHEA:25426"/>
    </physiologicalReaction>
</comment>
<dbReference type="NCBIfam" id="TIGR01203">
    <property type="entry name" value="HGPRTase"/>
    <property type="match status" value="1"/>
</dbReference>
<name>A0A556MUC8_9SPHI</name>
<dbReference type="PANTHER" id="PTHR43340:SF1">
    <property type="entry name" value="HYPOXANTHINE PHOSPHORIBOSYLTRANSFERASE"/>
    <property type="match status" value="1"/>
</dbReference>
<evidence type="ECO:0000256" key="2">
    <source>
        <dbReference type="ARBA" id="ARBA00004496"/>
    </source>
</evidence>
<keyword evidence="7 15" id="KW-0328">Glycosyltransferase</keyword>
<dbReference type="Gene3D" id="3.40.50.2020">
    <property type="match status" value="1"/>
</dbReference>
<evidence type="ECO:0000256" key="12">
    <source>
        <dbReference type="ARBA" id="ARBA00022842"/>
    </source>
</evidence>
<dbReference type="EC" id="2.4.2.8" evidence="5 15"/>
<dbReference type="Pfam" id="PF00156">
    <property type="entry name" value="Pribosyltran"/>
    <property type="match status" value="1"/>
</dbReference>
<evidence type="ECO:0000256" key="1">
    <source>
        <dbReference type="ARBA" id="ARBA00001946"/>
    </source>
</evidence>
<evidence type="ECO:0000256" key="10">
    <source>
        <dbReference type="ARBA" id="ARBA00022726"/>
    </source>
</evidence>
<evidence type="ECO:0000256" key="14">
    <source>
        <dbReference type="ARBA" id="ARBA00049402"/>
    </source>
</evidence>
<dbReference type="CDD" id="cd06223">
    <property type="entry name" value="PRTases_typeI"/>
    <property type="match status" value="1"/>
</dbReference>
<dbReference type="AlphaFoldDB" id="A0A556MUC8"/>
<comment type="subcellular location">
    <subcellularLocation>
        <location evidence="2 15">Cytoplasm</location>
    </subcellularLocation>
</comment>
<comment type="caution">
    <text evidence="17">The sequence shown here is derived from an EMBL/GenBank/DDBJ whole genome shotgun (WGS) entry which is preliminary data.</text>
</comment>
<keyword evidence="18" id="KW-1185">Reference proteome</keyword>
<keyword evidence="9 15" id="KW-0479">Metal-binding</keyword>
<evidence type="ECO:0000313" key="18">
    <source>
        <dbReference type="Proteomes" id="UP000318733"/>
    </source>
</evidence>
<dbReference type="EMBL" id="VLPK01000001">
    <property type="protein sequence ID" value="TSJ43497.1"/>
    <property type="molecule type" value="Genomic_DNA"/>
</dbReference>
<dbReference type="PANTHER" id="PTHR43340">
    <property type="entry name" value="HYPOXANTHINE-GUANINE PHOSPHORIBOSYLTRANSFERASE"/>
    <property type="match status" value="1"/>
</dbReference>
<sequence length="179" mass="20172">MNIKIADLEFEPLITAEEIQNRIKEIAAELNADYKDKTPIIVGVLNGCFMFMADLVRHVNVPCETAFTKLSSYHGGTTSSRKISHDVELMVDIANRHVIVVEDIVDTGNTLDYFVDRLKERKPASVTVVALLLKPEAVEYSVEELQHVAFQIPNEFVVGYGLDYMELGRNLDGIYKRVV</sequence>
<dbReference type="GO" id="GO:0046100">
    <property type="term" value="P:hypoxanthine metabolic process"/>
    <property type="evidence" value="ECO:0007669"/>
    <property type="project" value="TreeGrafter"/>
</dbReference>
<comment type="cofactor">
    <cofactor evidence="1 15">
        <name>Mg(2+)</name>
        <dbReference type="ChEBI" id="CHEBI:18420"/>
    </cofactor>
</comment>
<keyword evidence="11 15" id="KW-0547">Nucleotide-binding</keyword>
<dbReference type="GO" id="GO:0006166">
    <property type="term" value="P:purine ribonucleoside salvage"/>
    <property type="evidence" value="ECO:0007669"/>
    <property type="project" value="UniProtKB-KW"/>
</dbReference>
<reference evidence="17 18" key="1">
    <citation type="submission" date="2019-07" db="EMBL/GenBank/DDBJ databases">
        <authorList>
            <person name="Huq M.A."/>
        </authorList>
    </citation>
    <scope>NUCLEOTIDE SEQUENCE [LARGE SCALE GENOMIC DNA]</scope>
    <source>
        <strain evidence="17 18">MAH-19</strain>
    </source>
</reference>
<feature type="domain" description="Phosphoribosyltransferase" evidence="16">
    <location>
        <begin position="17"/>
        <end position="164"/>
    </location>
</feature>
<keyword evidence="12 15" id="KW-0460">Magnesium</keyword>
<dbReference type="GO" id="GO:0004422">
    <property type="term" value="F:hypoxanthine phosphoribosyltransferase activity"/>
    <property type="evidence" value="ECO:0007669"/>
    <property type="project" value="InterPro"/>
</dbReference>
<dbReference type="Proteomes" id="UP000318733">
    <property type="component" value="Unassembled WGS sequence"/>
</dbReference>
<evidence type="ECO:0000256" key="15">
    <source>
        <dbReference type="RuleBase" id="RU364099"/>
    </source>
</evidence>
<keyword evidence="6 15" id="KW-0963">Cytoplasm</keyword>
<evidence type="ECO:0000256" key="8">
    <source>
        <dbReference type="ARBA" id="ARBA00022679"/>
    </source>
</evidence>
<dbReference type="SUPFAM" id="SSF53271">
    <property type="entry name" value="PRTase-like"/>
    <property type="match status" value="1"/>
</dbReference>
<dbReference type="UniPathway" id="UPA00591">
    <property type="reaction ID" value="UER00648"/>
</dbReference>
<evidence type="ECO:0000256" key="5">
    <source>
        <dbReference type="ARBA" id="ARBA00011895"/>
    </source>
</evidence>
<comment type="pathway">
    <text evidence="3 15">Purine metabolism; IMP biosynthesis via salvage pathway; IMP from hypoxanthine: step 1/1.</text>
</comment>
<protein>
    <recommendedName>
        <fullName evidence="5 15">Hypoxanthine phosphoribosyltransferase</fullName>
        <ecNumber evidence="5 15">2.4.2.8</ecNumber>
    </recommendedName>
</protein>
<dbReference type="GO" id="GO:0000166">
    <property type="term" value="F:nucleotide binding"/>
    <property type="evidence" value="ECO:0007669"/>
    <property type="project" value="UniProtKB-KW"/>
</dbReference>
<organism evidence="17 18">
    <name type="scientific">Mucilaginibacter corticis</name>
    <dbReference type="NCBI Taxonomy" id="2597670"/>
    <lineage>
        <taxon>Bacteria</taxon>
        <taxon>Pseudomonadati</taxon>
        <taxon>Bacteroidota</taxon>
        <taxon>Sphingobacteriia</taxon>
        <taxon>Sphingobacteriales</taxon>
        <taxon>Sphingobacteriaceae</taxon>
        <taxon>Mucilaginibacter</taxon>
    </lineage>
</organism>
<evidence type="ECO:0000256" key="6">
    <source>
        <dbReference type="ARBA" id="ARBA00022490"/>
    </source>
</evidence>
<dbReference type="GO" id="GO:0005829">
    <property type="term" value="C:cytosol"/>
    <property type="evidence" value="ECO:0007669"/>
    <property type="project" value="TreeGrafter"/>
</dbReference>
<dbReference type="InterPro" id="IPR000836">
    <property type="entry name" value="PRTase_dom"/>
</dbReference>
<keyword evidence="8 15" id="KW-0808">Transferase</keyword>
<dbReference type="InterPro" id="IPR029057">
    <property type="entry name" value="PRTase-like"/>
</dbReference>
<evidence type="ECO:0000256" key="4">
    <source>
        <dbReference type="ARBA" id="ARBA00008391"/>
    </source>
</evidence>
<keyword evidence="10 15" id="KW-0660">Purine salvage</keyword>
<evidence type="ECO:0000256" key="13">
    <source>
        <dbReference type="ARBA" id="ARBA00048811"/>
    </source>
</evidence>
<dbReference type="GO" id="GO:0032264">
    <property type="term" value="P:IMP salvage"/>
    <property type="evidence" value="ECO:0007669"/>
    <property type="project" value="UniProtKB-UniPathway"/>
</dbReference>
<dbReference type="InterPro" id="IPR005904">
    <property type="entry name" value="Hxn_phspho_trans"/>
</dbReference>
<evidence type="ECO:0000256" key="9">
    <source>
        <dbReference type="ARBA" id="ARBA00022723"/>
    </source>
</evidence>
<comment type="catalytic activity">
    <reaction evidence="14">
        <text>IMP + diphosphate = hypoxanthine + 5-phospho-alpha-D-ribose 1-diphosphate</text>
        <dbReference type="Rhea" id="RHEA:17973"/>
        <dbReference type="ChEBI" id="CHEBI:17368"/>
        <dbReference type="ChEBI" id="CHEBI:33019"/>
        <dbReference type="ChEBI" id="CHEBI:58017"/>
        <dbReference type="ChEBI" id="CHEBI:58053"/>
        <dbReference type="EC" id="2.4.2.8"/>
    </reaction>
    <physiologicalReaction direction="right-to-left" evidence="14">
        <dbReference type="Rhea" id="RHEA:17975"/>
    </physiologicalReaction>
</comment>
<evidence type="ECO:0000256" key="7">
    <source>
        <dbReference type="ARBA" id="ARBA00022676"/>
    </source>
</evidence>
<evidence type="ECO:0000256" key="3">
    <source>
        <dbReference type="ARBA" id="ARBA00004669"/>
    </source>
</evidence>
<dbReference type="GO" id="GO:0006178">
    <property type="term" value="P:guanine salvage"/>
    <property type="evidence" value="ECO:0007669"/>
    <property type="project" value="TreeGrafter"/>
</dbReference>
<accession>A0A556MUC8</accession>
<dbReference type="GO" id="GO:0052657">
    <property type="term" value="F:guanine phosphoribosyltransferase activity"/>
    <property type="evidence" value="ECO:0007669"/>
    <property type="project" value="RHEA"/>
</dbReference>
<dbReference type="InterPro" id="IPR050408">
    <property type="entry name" value="HGPRT"/>
</dbReference>
<evidence type="ECO:0000259" key="16">
    <source>
        <dbReference type="Pfam" id="PF00156"/>
    </source>
</evidence>
<dbReference type="RefSeq" id="WP_144247063.1">
    <property type="nucleotide sequence ID" value="NZ_VLPK01000001.1"/>
</dbReference>
<proteinExistence type="inferred from homology"/>
<evidence type="ECO:0000256" key="11">
    <source>
        <dbReference type="ARBA" id="ARBA00022741"/>
    </source>
</evidence>
<comment type="similarity">
    <text evidence="4 15">Belongs to the purine/pyrimidine phosphoribosyltransferase family.</text>
</comment>
<dbReference type="OrthoDB" id="9802824at2"/>